<dbReference type="Pfam" id="PF20434">
    <property type="entry name" value="BD-FAE"/>
    <property type="match status" value="1"/>
</dbReference>
<dbReference type="Proteomes" id="UP000238157">
    <property type="component" value="Unassembled WGS sequence"/>
</dbReference>
<proteinExistence type="predicted"/>
<dbReference type="InterPro" id="IPR029058">
    <property type="entry name" value="AB_hydrolase_fold"/>
</dbReference>
<dbReference type="PANTHER" id="PTHR48081">
    <property type="entry name" value="AB HYDROLASE SUPERFAMILY PROTEIN C4A8.06C"/>
    <property type="match status" value="1"/>
</dbReference>
<dbReference type="InterPro" id="IPR049492">
    <property type="entry name" value="BD-FAE-like_dom"/>
</dbReference>
<feature type="domain" description="BD-FAE-like" evidence="2">
    <location>
        <begin position="75"/>
        <end position="271"/>
    </location>
</feature>
<evidence type="ECO:0000313" key="3">
    <source>
        <dbReference type="EMBL" id="PRY87576.1"/>
    </source>
</evidence>
<dbReference type="GO" id="GO:0016787">
    <property type="term" value="F:hydrolase activity"/>
    <property type="evidence" value="ECO:0007669"/>
    <property type="project" value="UniProtKB-KW"/>
</dbReference>
<gene>
    <name evidence="3" type="ORF">CLW00_106202</name>
</gene>
<dbReference type="PANTHER" id="PTHR48081:SF6">
    <property type="entry name" value="PEPTIDASE S9 PROLYL OLIGOPEPTIDASE CATALYTIC DOMAIN-CONTAINING PROTEIN"/>
    <property type="match status" value="1"/>
</dbReference>
<dbReference type="EMBL" id="PVTR01000006">
    <property type="protein sequence ID" value="PRY87576.1"/>
    <property type="molecule type" value="Genomic_DNA"/>
</dbReference>
<dbReference type="Gene3D" id="3.40.50.1820">
    <property type="entry name" value="alpha/beta hydrolase"/>
    <property type="match status" value="1"/>
</dbReference>
<evidence type="ECO:0000259" key="2">
    <source>
        <dbReference type="Pfam" id="PF20434"/>
    </source>
</evidence>
<dbReference type="SUPFAM" id="SSF53474">
    <property type="entry name" value="alpha/beta-Hydrolases"/>
    <property type="match status" value="1"/>
</dbReference>
<protein>
    <submittedName>
        <fullName evidence="3">Acetyl esterase/lipase</fullName>
    </submittedName>
</protein>
<reference evidence="3 4" key="1">
    <citation type="submission" date="2018-03" db="EMBL/GenBank/DDBJ databases">
        <title>Genomic Encyclopedia of Archaeal and Bacterial Type Strains, Phase II (KMG-II): from individual species to whole genera.</title>
        <authorList>
            <person name="Goeker M."/>
        </authorList>
    </citation>
    <scope>NUCLEOTIDE SEQUENCE [LARGE SCALE GENOMIC DNA]</scope>
    <source>
        <strain evidence="3 4">DSM 27929</strain>
    </source>
</reference>
<dbReference type="AlphaFoldDB" id="A0A2T0WLK3"/>
<evidence type="ECO:0000313" key="4">
    <source>
        <dbReference type="Proteomes" id="UP000238157"/>
    </source>
</evidence>
<keyword evidence="4" id="KW-1185">Reference proteome</keyword>
<evidence type="ECO:0000256" key="1">
    <source>
        <dbReference type="ARBA" id="ARBA00022801"/>
    </source>
</evidence>
<keyword evidence="1" id="KW-0378">Hydrolase</keyword>
<comment type="caution">
    <text evidence="3">The sequence shown here is derived from an EMBL/GenBank/DDBJ whole genome shotgun (WGS) entry which is preliminary data.</text>
</comment>
<dbReference type="InterPro" id="IPR050300">
    <property type="entry name" value="GDXG_lipolytic_enzyme"/>
</dbReference>
<name>A0A2T0WLK3_9BACT</name>
<accession>A0A2T0WLK3</accession>
<organism evidence="3 4">
    <name type="scientific">Mongoliibacter ruber</name>
    <dbReference type="NCBI Taxonomy" id="1750599"/>
    <lineage>
        <taxon>Bacteria</taxon>
        <taxon>Pseudomonadati</taxon>
        <taxon>Bacteroidota</taxon>
        <taxon>Cytophagia</taxon>
        <taxon>Cytophagales</taxon>
        <taxon>Cyclobacteriaceae</taxon>
        <taxon>Mongoliibacter</taxon>
    </lineage>
</organism>
<sequence>MIADNHIQLYSKMNHSLLLVLLCLLSLNTFCQTSYLLYETQSIPNSIDGTDEEKSEIGEDGVLRISKVSTPTLTAYLPSKEKATGQAVIICPGGGYWILAAGHEGTDVAEAFVEKGIAAFVLKYRLPSDEIMKDKTIGPLQDAQRAIQMVRENANEWHVKSDQIGILGFSAGGHLASTAGVRYGDEIIPNPEKISLRPDFMILVYPVISFDPEVGHSGSVKNLLGENPPNELLDKFSNEKQVTSDTPPTYLIHAKDDGVSIQNSYVFEKALNQHSVSVQTLYYESGGHGFGLHNAASEIKWMDKVVEWLQK</sequence>